<dbReference type="Pfam" id="PF13499">
    <property type="entry name" value="EF-hand_7"/>
    <property type="match status" value="2"/>
</dbReference>
<keyword evidence="3" id="KW-0106">Calcium</keyword>
<dbReference type="PANTHER" id="PTHR23048">
    <property type="entry name" value="MYOSIN LIGHT CHAIN 1, 3"/>
    <property type="match status" value="1"/>
</dbReference>
<proteinExistence type="predicted"/>
<feature type="domain" description="EF-hand" evidence="4">
    <location>
        <begin position="221"/>
        <end position="256"/>
    </location>
</feature>
<dbReference type="InterPro" id="IPR011992">
    <property type="entry name" value="EF-hand-dom_pair"/>
</dbReference>
<gene>
    <name evidence="5" type="ORF">CAMP_LOCUS15496</name>
</gene>
<dbReference type="GO" id="GO:0005509">
    <property type="term" value="F:calcium ion binding"/>
    <property type="evidence" value="ECO:0007669"/>
    <property type="project" value="InterPro"/>
</dbReference>
<dbReference type="AlphaFoldDB" id="A0A9P1N7Q6"/>
<dbReference type="InterPro" id="IPR002048">
    <property type="entry name" value="EF_hand_dom"/>
</dbReference>
<evidence type="ECO:0000313" key="5">
    <source>
        <dbReference type="EMBL" id="CAI5452859.1"/>
    </source>
</evidence>
<evidence type="ECO:0000313" key="6">
    <source>
        <dbReference type="Proteomes" id="UP001152747"/>
    </source>
</evidence>
<sequence>MNSKNRKTSTIVQNLLSPGNISTTSASGDQPIPTVQRGSLSLNVGSLTRSFSRSSFMIRQKLSNASSGNGKDSGGGGVIGAIKKFSPEMPLEYPGRLNIRIPNVRRRLSHFMIEELKLHSDRGGDGNSPGVADPLISQHLLEGYSDEELSEYRQVFNIFDSDRSGAIAIDELETAIKNLGLEQTRDELYKIIDEVDQRGNHQIDFDEFCVVMRRLTMKKSSWNEVVKECFTVFDRSENGGISKRDFRYILREFGDITDNQIIDEIFNEADVDGNGVIDYDEFTYMVKNYMTDDDI</sequence>
<dbReference type="Proteomes" id="UP001152747">
    <property type="component" value="Unassembled WGS sequence"/>
</dbReference>
<dbReference type="FunFam" id="1.10.238.10:FF:000355">
    <property type="entry name" value="Uncharacterized calcium-binding protein B0563.7"/>
    <property type="match status" value="1"/>
</dbReference>
<reference evidence="5" key="1">
    <citation type="submission" date="2022-11" db="EMBL/GenBank/DDBJ databases">
        <authorList>
            <person name="Kikuchi T."/>
        </authorList>
    </citation>
    <scope>NUCLEOTIDE SEQUENCE</scope>
    <source>
        <strain evidence="5">PS1010</strain>
    </source>
</reference>
<dbReference type="EMBL" id="CANHGI010000005">
    <property type="protein sequence ID" value="CAI5452859.1"/>
    <property type="molecule type" value="Genomic_DNA"/>
</dbReference>
<dbReference type="OrthoDB" id="429467at2759"/>
<feature type="domain" description="EF-hand" evidence="4">
    <location>
        <begin position="257"/>
        <end position="292"/>
    </location>
</feature>
<dbReference type="PROSITE" id="PS00018">
    <property type="entry name" value="EF_HAND_1"/>
    <property type="match status" value="2"/>
</dbReference>
<dbReference type="SUPFAM" id="SSF47473">
    <property type="entry name" value="EF-hand"/>
    <property type="match status" value="1"/>
</dbReference>
<feature type="domain" description="EF-hand" evidence="4">
    <location>
        <begin position="147"/>
        <end position="182"/>
    </location>
</feature>
<dbReference type="PROSITE" id="PS50222">
    <property type="entry name" value="EF_HAND_2"/>
    <property type="match status" value="4"/>
</dbReference>
<comment type="caution">
    <text evidence="5">The sequence shown here is derived from an EMBL/GenBank/DDBJ whole genome shotgun (WGS) entry which is preliminary data.</text>
</comment>
<evidence type="ECO:0000256" key="1">
    <source>
        <dbReference type="ARBA" id="ARBA00022723"/>
    </source>
</evidence>
<accession>A0A9P1N7Q6</accession>
<name>A0A9P1N7Q6_9PELO</name>
<dbReference type="InterPro" id="IPR050230">
    <property type="entry name" value="CALM/Myosin/TropC-like"/>
</dbReference>
<keyword evidence="2" id="KW-0677">Repeat</keyword>
<dbReference type="GO" id="GO:0016460">
    <property type="term" value="C:myosin II complex"/>
    <property type="evidence" value="ECO:0007669"/>
    <property type="project" value="TreeGrafter"/>
</dbReference>
<keyword evidence="1" id="KW-0479">Metal-binding</keyword>
<evidence type="ECO:0000256" key="2">
    <source>
        <dbReference type="ARBA" id="ARBA00022737"/>
    </source>
</evidence>
<dbReference type="SMART" id="SM00054">
    <property type="entry name" value="EFh"/>
    <property type="match status" value="4"/>
</dbReference>
<feature type="domain" description="EF-hand" evidence="4">
    <location>
        <begin position="183"/>
        <end position="218"/>
    </location>
</feature>
<evidence type="ECO:0000259" key="4">
    <source>
        <dbReference type="PROSITE" id="PS50222"/>
    </source>
</evidence>
<organism evidence="5 6">
    <name type="scientific">Caenorhabditis angaria</name>
    <dbReference type="NCBI Taxonomy" id="860376"/>
    <lineage>
        <taxon>Eukaryota</taxon>
        <taxon>Metazoa</taxon>
        <taxon>Ecdysozoa</taxon>
        <taxon>Nematoda</taxon>
        <taxon>Chromadorea</taxon>
        <taxon>Rhabditida</taxon>
        <taxon>Rhabditina</taxon>
        <taxon>Rhabditomorpha</taxon>
        <taxon>Rhabditoidea</taxon>
        <taxon>Rhabditidae</taxon>
        <taxon>Peloderinae</taxon>
        <taxon>Caenorhabditis</taxon>
    </lineage>
</organism>
<evidence type="ECO:0000256" key="3">
    <source>
        <dbReference type="ARBA" id="ARBA00022837"/>
    </source>
</evidence>
<protein>
    <recommendedName>
        <fullName evidence="4">EF-hand domain-containing protein</fullName>
    </recommendedName>
</protein>
<dbReference type="PANTHER" id="PTHR23048:SF0">
    <property type="entry name" value="CALMODULIN LIKE 3"/>
    <property type="match status" value="1"/>
</dbReference>
<dbReference type="Gene3D" id="1.10.238.10">
    <property type="entry name" value="EF-hand"/>
    <property type="match status" value="2"/>
</dbReference>
<dbReference type="FunFam" id="1.10.238.10:FF:000336">
    <property type="entry name" value="HLH domain-containing protein"/>
    <property type="match status" value="1"/>
</dbReference>
<keyword evidence="6" id="KW-1185">Reference proteome</keyword>
<dbReference type="InterPro" id="IPR018247">
    <property type="entry name" value="EF_Hand_1_Ca_BS"/>
</dbReference>